<sequence length="544" mass="61341">MRPKLYMSEICPSARAVVLTAKVLELTLELKEVQPCKLNQQHAIPTLEDSGYVIWDSHAIIAFLVGKYGKDDSLYPRDNPRRSVIDQRLRFDSGVVSFITKTILNPILYEDNEKTITDIYTVVEHFFDDNNCWIAGDDISIADLSLIPSITSLDVVVPIDEKQFPKLARWVKKAESMPFYEANKKGLCFVLGTLHPHWPPKARAPFVLRKSELDKKRILFFETTRIERRDPPGSFQSHSSVEQVPQIGTGPEDGFDSSTAPEGLLQIFMKAPHLDRSVPSTLIPQSNRFNRFRFDFHSLEDTHCGALLWSIQLVYGFAPSGLVVTFAMAPRVYVTIVSPSVRATLLTTHALGINIEMEEIDLSNKEQFKPSFLKLNPQHTVPTLEDDDDFVVWDSHVINGYLVDKYGGIDDSLYPTDMNERAKVNQKLHFDTELALLSSRILKSILHGGKKSAPQEQVDEIVERYDFLEKFLSVNSHVALGHLTIADFSVIATVSTIDLIVPVDLKKYPKIAAWMKKMQALPYYAANKNGLDKIRGQIAAALEG</sequence>
<feature type="domain" description="GST C-terminal" evidence="2">
    <location>
        <begin position="78"/>
        <end position="200"/>
    </location>
</feature>
<dbReference type="PROSITE" id="PS50405">
    <property type="entry name" value="GST_CTER"/>
    <property type="match status" value="2"/>
</dbReference>
<evidence type="ECO:0000259" key="1">
    <source>
        <dbReference type="PROSITE" id="PS50404"/>
    </source>
</evidence>
<evidence type="ECO:0000259" key="2">
    <source>
        <dbReference type="PROSITE" id="PS50405"/>
    </source>
</evidence>
<dbReference type="InterPro" id="IPR004046">
    <property type="entry name" value="GST_C"/>
</dbReference>
<dbReference type="AlphaFoldDB" id="A0A8J6H6L4"/>
<dbReference type="InterPro" id="IPR004045">
    <property type="entry name" value="Glutathione_S-Trfase_N"/>
</dbReference>
<comment type="caution">
    <text evidence="3">The sequence shown here is derived from an EMBL/GenBank/DDBJ whole genome shotgun (WGS) entry which is preliminary data.</text>
</comment>
<dbReference type="PANTHER" id="PTHR43969">
    <property type="entry name" value="GLUTATHIONE S TRANSFERASE D10, ISOFORM A-RELATED"/>
    <property type="match status" value="1"/>
</dbReference>
<dbReference type="SFLD" id="SFLDG01153">
    <property type="entry name" value="Main.4:_Theta-like"/>
    <property type="match status" value="1"/>
</dbReference>
<dbReference type="InterPro" id="IPR010987">
    <property type="entry name" value="Glutathione-S-Trfase_C-like"/>
</dbReference>
<dbReference type="GO" id="GO:0004364">
    <property type="term" value="F:glutathione transferase activity"/>
    <property type="evidence" value="ECO:0007669"/>
    <property type="project" value="TreeGrafter"/>
</dbReference>
<dbReference type="Gene3D" id="3.40.30.10">
    <property type="entry name" value="Glutaredoxin"/>
    <property type="match status" value="2"/>
</dbReference>
<dbReference type="SUPFAM" id="SSF52833">
    <property type="entry name" value="Thioredoxin-like"/>
    <property type="match status" value="2"/>
</dbReference>
<dbReference type="PANTHER" id="PTHR43969:SF4">
    <property type="entry name" value="FI01423P-RELATED"/>
    <property type="match status" value="1"/>
</dbReference>
<organism evidence="3 4">
    <name type="scientific">Tenebrio molitor</name>
    <name type="common">Yellow mealworm beetle</name>
    <dbReference type="NCBI Taxonomy" id="7067"/>
    <lineage>
        <taxon>Eukaryota</taxon>
        <taxon>Metazoa</taxon>
        <taxon>Ecdysozoa</taxon>
        <taxon>Arthropoda</taxon>
        <taxon>Hexapoda</taxon>
        <taxon>Insecta</taxon>
        <taxon>Pterygota</taxon>
        <taxon>Neoptera</taxon>
        <taxon>Endopterygota</taxon>
        <taxon>Coleoptera</taxon>
        <taxon>Polyphaga</taxon>
        <taxon>Cucujiformia</taxon>
        <taxon>Tenebrionidae</taxon>
        <taxon>Tenebrio</taxon>
    </lineage>
</organism>
<reference evidence="3" key="2">
    <citation type="submission" date="2021-08" db="EMBL/GenBank/DDBJ databases">
        <authorList>
            <person name="Eriksson T."/>
        </authorList>
    </citation>
    <scope>NUCLEOTIDE SEQUENCE</scope>
    <source>
        <strain evidence="3">Stoneville</strain>
        <tissue evidence="3">Whole head</tissue>
    </source>
</reference>
<dbReference type="FunFam" id="1.20.1050.10:FF:000007">
    <property type="entry name" value="Glutathione S-transferase 1-1"/>
    <property type="match status" value="2"/>
</dbReference>
<dbReference type="GO" id="GO:0006749">
    <property type="term" value="P:glutathione metabolic process"/>
    <property type="evidence" value="ECO:0007669"/>
    <property type="project" value="TreeGrafter"/>
</dbReference>
<protein>
    <recommendedName>
        <fullName evidence="5">Glutathione transferase</fullName>
    </recommendedName>
</protein>
<evidence type="ECO:0000313" key="4">
    <source>
        <dbReference type="Proteomes" id="UP000719412"/>
    </source>
</evidence>
<keyword evidence="4" id="KW-1185">Reference proteome</keyword>
<proteinExistence type="predicted"/>
<dbReference type="Pfam" id="PF00043">
    <property type="entry name" value="GST_C"/>
    <property type="match status" value="2"/>
</dbReference>
<dbReference type="CDD" id="cd03177">
    <property type="entry name" value="GST_C_Delta_Epsilon"/>
    <property type="match status" value="2"/>
</dbReference>
<accession>A0A8J6H6L4</accession>
<dbReference type="SUPFAM" id="SSF47616">
    <property type="entry name" value="GST C-terminal domain-like"/>
    <property type="match status" value="2"/>
</dbReference>
<reference evidence="3" key="1">
    <citation type="journal article" date="2020" name="J Insects Food Feed">
        <title>The yellow mealworm (Tenebrio molitor) genome: a resource for the emerging insects as food and feed industry.</title>
        <authorList>
            <person name="Eriksson T."/>
            <person name="Andere A."/>
            <person name="Kelstrup H."/>
            <person name="Emery V."/>
            <person name="Picard C."/>
        </authorList>
    </citation>
    <scope>NUCLEOTIDE SEQUENCE</scope>
    <source>
        <strain evidence="3">Stoneville</strain>
        <tissue evidence="3">Whole head</tissue>
    </source>
</reference>
<feature type="domain" description="GST N-terminal" evidence="1">
    <location>
        <begin position="1"/>
        <end position="72"/>
    </location>
</feature>
<dbReference type="Pfam" id="PF13409">
    <property type="entry name" value="GST_N_2"/>
    <property type="match status" value="1"/>
</dbReference>
<evidence type="ECO:0000313" key="3">
    <source>
        <dbReference type="EMBL" id="KAH0809059.1"/>
    </source>
</evidence>
<evidence type="ECO:0008006" key="5">
    <source>
        <dbReference type="Google" id="ProtNLM"/>
    </source>
</evidence>
<dbReference type="SFLD" id="SFLDS00019">
    <property type="entry name" value="Glutathione_Transferase_(cytos"/>
    <property type="match status" value="2"/>
</dbReference>
<dbReference type="InterPro" id="IPR036282">
    <property type="entry name" value="Glutathione-S-Trfase_C_sf"/>
</dbReference>
<feature type="domain" description="GST C-terminal" evidence="2">
    <location>
        <begin position="417"/>
        <end position="542"/>
    </location>
</feature>
<dbReference type="InterPro" id="IPR036249">
    <property type="entry name" value="Thioredoxin-like_sf"/>
</dbReference>
<dbReference type="InterPro" id="IPR040079">
    <property type="entry name" value="Glutathione_S-Trfase"/>
</dbReference>
<dbReference type="SFLD" id="SFLDG00358">
    <property type="entry name" value="Main_(cytGST)"/>
    <property type="match status" value="2"/>
</dbReference>
<dbReference type="EMBL" id="JABDTM020028364">
    <property type="protein sequence ID" value="KAH0809059.1"/>
    <property type="molecule type" value="Genomic_DNA"/>
</dbReference>
<dbReference type="Proteomes" id="UP000719412">
    <property type="component" value="Unassembled WGS sequence"/>
</dbReference>
<dbReference type="FunFam" id="3.40.30.10:FF:000679">
    <property type="entry name" value="Glutathione S-transferase D7-like Protein"/>
    <property type="match status" value="1"/>
</dbReference>
<dbReference type="Gene3D" id="1.20.1050.10">
    <property type="match status" value="2"/>
</dbReference>
<name>A0A8J6H6L4_TENMO</name>
<gene>
    <name evidence="3" type="ORF">GEV33_013732</name>
</gene>
<dbReference type="PROSITE" id="PS50404">
    <property type="entry name" value="GST_NTER"/>
    <property type="match status" value="2"/>
</dbReference>
<dbReference type="FunFam" id="3.40.30.10:FF:000810">
    <property type="entry name" value="Glutathione S-transferase epsilon"/>
    <property type="match status" value="1"/>
</dbReference>
<feature type="domain" description="GST N-terminal" evidence="1">
    <location>
        <begin position="328"/>
        <end position="410"/>
    </location>
</feature>